<sequence length="434" mass="48671">MLVIFQMIMERKFQPVIIFSFSRRECEQHAMSMSKLDFNTKEEKDDVEQVFRNAVLCLNEEDRNLPAIELMLPLLQRGIAVHHSGLLPIIKELVELLFQEGLVKALFATETFAMGLNMPAKTVVFTSVKKWDGDSHRYIGSGEYIQMSGRAGRRGKDERGICIIMVDEQMEMNTLKDMVLGRPAPLVSTFRLSYYSILNLMSRAEGQFTAEHVIRNSFHQFQYEKALPDIGQKVSKLEQEAAMLDASGESEVAAYHKLRLDIAQLEKKMMSEITRPERILYFLLPGRLVKVRDGGTDWGWGVVVNVVKKPSASLGTLPSALSSRGSGYIVDTLLHCSPGSSENGSRPKPCPPRPGEKGEMHVVPVQLPLISALSKLRISIPSDLRPVEARQSILLAVQELGTRFSQGLPKLNPVKVSISYLQIVYENSSIQLKI</sequence>
<dbReference type="Gene3D" id="3.40.50.300">
    <property type="entry name" value="P-loop containing nucleotide triphosphate hydrolases"/>
    <property type="match status" value="1"/>
</dbReference>
<name>A0A835DE73_TETSI</name>
<proteinExistence type="predicted"/>
<dbReference type="InterPro" id="IPR027417">
    <property type="entry name" value="P-loop_NTPase"/>
</dbReference>
<dbReference type="InterPro" id="IPR048392">
    <property type="entry name" value="MTR4-like_stalk"/>
</dbReference>
<protein>
    <recommendedName>
        <fullName evidence="6">Helicase C-terminal domain-containing protein</fullName>
    </recommendedName>
</protein>
<dbReference type="AlphaFoldDB" id="A0A835DE73"/>
<keyword evidence="4" id="KW-0067">ATP-binding</keyword>
<evidence type="ECO:0000256" key="3">
    <source>
        <dbReference type="ARBA" id="ARBA00022806"/>
    </source>
</evidence>
<comment type="caution">
    <text evidence="7">The sequence shown here is derived from an EMBL/GenBank/DDBJ whole genome shotgun (WGS) entry which is preliminary data.</text>
</comment>
<feature type="region of interest" description="Disordered" evidence="5">
    <location>
        <begin position="337"/>
        <end position="357"/>
    </location>
</feature>
<dbReference type="OMA" id="QIVYENS"/>
<reference evidence="7 8" key="1">
    <citation type="submission" date="2020-04" db="EMBL/GenBank/DDBJ databases">
        <title>Plant Genome Project.</title>
        <authorList>
            <person name="Zhang R.-G."/>
        </authorList>
    </citation>
    <scope>NUCLEOTIDE SEQUENCE [LARGE SCALE GENOMIC DNA]</scope>
    <source>
        <strain evidence="7">YNK0</strain>
        <tissue evidence="7">Leaf</tissue>
    </source>
</reference>
<dbReference type="EMBL" id="JABCRI010000009">
    <property type="protein sequence ID" value="KAF8400168.1"/>
    <property type="molecule type" value="Genomic_DNA"/>
</dbReference>
<evidence type="ECO:0000256" key="4">
    <source>
        <dbReference type="ARBA" id="ARBA00022840"/>
    </source>
</evidence>
<keyword evidence="2" id="KW-0378">Hydrolase</keyword>
<dbReference type="InterPro" id="IPR050699">
    <property type="entry name" value="RNA-DNA_Helicase"/>
</dbReference>
<dbReference type="FunFam" id="3.40.50.300:FF:000141">
    <property type="entry name" value="ATP-dependent RNA helicase DOB1"/>
    <property type="match status" value="1"/>
</dbReference>
<dbReference type="InterPro" id="IPR001650">
    <property type="entry name" value="Helicase_C-like"/>
</dbReference>
<dbReference type="Pfam" id="PF21408">
    <property type="entry name" value="MTR4-like_stalk"/>
    <property type="match status" value="1"/>
</dbReference>
<dbReference type="GO" id="GO:0005634">
    <property type="term" value="C:nucleus"/>
    <property type="evidence" value="ECO:0007669"/>
    <property type="project" value="TreeGrafter"/>
</dbReference>
<dbReference type="SUPFAM" id="SSF52540">
    <property type="entry name" value="P-loop containing nucleoside triphosphate hydrolases"/>
    <property type="match status" value="1"/>
</dbReference>
<evidence type="ECO:0000256" key="1">
    <source>
        <dbReference type="ARBA" id="ARBA00022741"/>
    </source>
</evidence>
<keyword evidence="8" id="KW-1185">Reference proteome</keyword>
<keyword evidence="3" id="KW-0347">Helicase</keyword>
<dbReference type="Pfam" id="PF13234">
    <property type="entry name" value="MTR4_beta-barrel"/>
    <property type="match status" value="1"/>
</dbReference>
<dbReference type="PANTHER" id="PTHR12131">
    <property type="entry name" value="ATP-DEPENDENT RNA AND DNA HELICASE"/>
    <property type="match status" value="1"/>
</dbReference>
<evidence type="ECO:0000313" key="8">
    <source>
        <dbReference type="Proteomes" id="UP000655225"/>
    </source>
</evidence>
<dbReference type="PANTHER" id="PTHR12131:SF7">
    <property type="entry name" value="EXOSOME RNA HELICASE MTR4"/>
    <property type="match status" value="1"/>
</dbReference>
<keyword evidence="1" id="KW-0547">Nucleotide-binding</keyword>
<feature type="domain" description="Helicase C-terminal" evidence="6">
    <location>
        <begin position="3"/>
        <end position="201"/>
    </location>
</feature>
<dbReference type="Pfam" id="PF00271">
    <property type="entry name" value="Helicase_C"/>
    <property type="match status" value="1"/>
</dbReference>
<dbReference type="GO" id="GO:0000460">
    <property type="term" value="P:maturation of 5.8S rRNA"/>
    <property type="evidence" value="ECO:0007669"/>
    <property type="project" value="TreeGrafter"/>
</dbReference>
<dbReference type="GO" id="GO:0016787">
    <property type="term" value="F:hydrolase activity"/>
    <property type="evidence" value="ECO:0007669"/>
    <property type="project" value="UniProtKB-KW"/>
</dbReference>
<dbReference type="Gene3D" id="2.40.30.300">
    <property type="match status" value="1"/>
</dbReference>
<dbReference type="CDD" id="cd13154">
    <property type="entry name" value="KOW_Mtr4"/>
    <property type="match status" value="1"/>
</dbReference>
<accession>A0A835DE73</accession>
<dbReference type="FunFam" id="2.40.30.300:FF:000001">
    <property type="entry name" value="Mtr4 exosome RNA helicase"/>
    <property type="match status" value="1"/>
</dbReference>
<dbReference type="OrthoDB" id="1926452at2759"/>
<dbReference type="GO" id="GO:0004386">
    <property type="term" value="F:helicase activity"/>
    <property type="evidence" value="ECO:0007669"/>
    <property type="project" value="UniProtKB-KW"/>
</dbReference>
<dbReference type="InterPro" id="IPR025696">
    <property type="entry name" value="Beta-barrel_MTR4"/>
</dbReference>
<evidence type="ECO:0000259" key="6">
    <source>
        <dbReference type="PROSITE" id="PS51194"/>
    </source>
</evidence>
<dbReference type="SMART" id="SM00490">
    <property type="entry name" value="HELICc"/>
    <property type="match status" value="1"/>
</dbReference>
<dbReference type="GO" id="GO:0005524">
    <property type="term" value="F:ATP binding"/>
    <property type="evidence" value="ECO:0007669"/>
    <property type="project" value="UniProtKB-KW"/>
</dbReference>
<evidence type="ECO:0000313" key="7">
    <source>
        <dbReference type="EMBL" id="KAF8400168.1"/>
    </source>
</evidence>
<evidence type="ECO:0000256" key="2">
    <source>
        <dbReference type="ARBA" id="ARBA00022801"/>
    </source>
</evidence>
<dbReference type="PROSITE" id="PS51194">
    <property type="entry name" value="HELICASE_CTER"/>
    <property type="match status" value="1"/>
</dbReference>
<dbReference type="Proteomes" id="UP000655225">
    <property type="component" value="Unassembled WGS sequence"/>
</dbReference>
<gene>
    <name evidence="7" type="ORF">HHK36_013464</name>
</gene>
<evidence type="ECO:0000256" key="5">
    <source>
        <dbReference type="SAM" id="MobiDB-lite"/>
    </source>
</evidence>
<dbReference type="CDD" id="cd18795">
    <property type="entry name" value="SF2_C_Ski2"/>
    <property type="match status" value="1"/>
</dbReference>
<organism evidence="7 8">
    <name type="scientific">Tetracentron sinense</name>
    <name type="common">Spur-leaf</name>
    <dbReference type="NCBI Taxonomy" id="13715"/>
    <lineage>
        <taxon>Eukaryota</taxon>
        <taxon>Viridiplantae</taxon>
        <taxon>Streptophyta</taxon>
        <taxon>Embryophyta</taxon>
        <taxon>Tracheophyta</taxon>
        <taxon>Spermatophyta</taxon>
        <taxon>Magnoliopsida</taxon>
        <taxon>Trochodendrales</taxon>
        <taxon>Trochodendraceae</taxon>
        <taxon>Tetracentron</taxon>
    </lineage>
</organism>